<dbReference type="SUPFAM" id="SSF89562">
    <property type="entry name" value="RraA-like"/>
    <property type="match status" value="1"/>
</dbReference>
<protein>
    <recommendedName>
        <fullName evidence="7">Putative 4-hydroxy-4-methyl-2-oxoglutarate aldolase</fullName>
        <ecNumber evidence="6">4.1.1.112</ecNumber>
        <ecNumber evidence="5">4.1.3.17</ecNumber>
    </recommendedName>
    <alternativeName>
        <fullName evidence="11">Oxaloacetate decarboxylase</fullName>
    </alternativeName>
    <alternativeName>
        <fullName evidence="9">Regulator of ribonuclease activity homolog</fullName>
    </alternativeName>
    <alternativeName>
        <fullName evidence="10">RraA-like protein</fullName>
    </alternativeName>
</protein>
<dbReference type="GO" id="GO:0008948">
    <property type="term" value="F:oxaloacetate decarboxylase activity"/>
    <property type="evidence" value="ECO:0007669"/>
    <property type="project" value="UniProtKB-EC"/>
</dbReference>
<dbReference type="RefSeq" id="WP_350350876.1">
    <property type="nucleotide sequence ID" value="NZ_CP158357.1"/>
</dbReference>
<evidence type="ECO:0000256" key="10">
    <source>
        <dbReference type="ARBA" id="ARBA00030169"/>
    </source>
</evidence>
<proteinExistence type="inferred from homology"/>
<evidence type="ECO:0000256" key="12">
    <source>
        <dbReference type="ARBA" id="ARBA00047973"/>
    </source>
</evidence>
<dbReference type="EC" id="4.1.3.17" evidence="5"/>
<dbReference type="InterPro" id="IPR005493">
    <property type="entry name" value="RraA/RraA-like"/>
</dbReference>
<dbReference type="PANTHER" id="PTHR33254:SF4">
    <property type="entry name" value="4-HYDROXY-4-METHYL-2-OXOGLUTARATE ALDOLASE 3-RELATED"/>
    <property type="match status" value="1"/>
</dbReference>
<comment type="catalytic activity">
    <reaction evidence="12">
        <text>oxaloacetate + H(+) = pyruvate + CO2</text>
        <dbReference type="Rhea" id="RHEA:15641"/>
        <dbReference type="ChEBI" id="CHEBI:15361"/>
        <dbReference type="ChEBI" id="CHEBI:15378"/>
        <dbReference type="ChEBI" id="CHEBI:16452"/>
        <dbReference type="ChEBI" id="CHEBI:16526"/>
        <dbReference type="EC" id="4.1.1.112"/>
    </reaction>
</comment>
<evidence type="ECO:0000313" key="14">
    <source>
        <dbReference type="EMBL" id="XBX77388.1"/>
    </source>
</evidence>
<comment type="cofactor">
    <cofactor evidence="2">
        <name>a divalent metal cation</name>
        <dbReference type="ChEBI" id="CHEBI:60240"/>
    </cofactor>
</comment>
<dbReference type="GO" id="GO:0047443">
    <property type="term" value="F:4-hydroxy-4-methyl-2-oxoglutarate aldolase activity"/>
    <property type="evidence" value="ECO:0007669"/>
    <property type="project" value="UniProtKB-EC"/>
</dbReference>
<comment type="cofactor">
    <cofactor evidence="13">
        <name>Mg(2+)</name>
        <dbReference type="ChEBI" id="CHEBI:18420"/>
    </cofactor>
</comment>
<dbReference type="Gene3D" id="3.50.30.40">
    <property type="entry name" value="Ribonuclease E inhibitor RraA/RraA-like"/>
    <property type="match status" value="1"/>
</dbReference>
<keyword evidence="13" id="KW-0479">Metal-binding</keyword>
<dbReference type="EMBL" id="CP158357">
    <property type="protein sequence ID" value="XBX77388.1"/>
    <property type="molecule type" value="Genomic_DNA"/>
</dbReference>
<organism evidence="14">
    <name type="scientific">Microbacterium sp. A8/3-1</name>
    <dbReference type="NCBI Taxonomy" id="3160749"/>
    <lineage>
        <taxon>Bacteria</taxon>
        <taxon>Bacillati</taxon>
        <taxon>Actinomycetota</taxon>
        <taxon>Actinomycetes</taxon>
        <taxon>Micrococcales</taxon>
        <taxon>Microbacteriaceae</taxon>
        <taxon>Microbacterium</taxon>
    </lineage>
</organism>
<evidence type="ECO:0000256" key="2">
    <source>
        <dbReference type="ARBA" id="ARBA00001968"/>
    </source>
</evidence>
<comment type="function">
    <text evidence="8">Catalyzes the aldol cleavage of 4-hydroxy-4-methyl-2-oxoglutarate (HMG) into 2 molecules of pyruvate. Also contains a secondary oxaloacetate (OAA) decarboxylase activity due to the common pyruvate enolate transition state formed following C-C bond cleavage in the retro-aldol and decarboxylation reactions.</text>
</comment>
<accession>A0AAU7VUX1</accession>
<evidence type="ECO:0000256" key="8">
    <source>
        <dbReference type="ARBA" id="ARBA00025046"/>
    </source>
</evidence>
<evidence type="ECO:0000256" key="5">
    <source>
        <dbReference type="ARBA" id="ARBA00012213"/>
    </source>
</evidence>
<evidence type="ECO:0000256" key="6">
    <source>
        <dbReference type="ARBA" id="ARBA00012947"/>
    </source>
</evidence>
<evidence type="ECO:0000256" key="13">
    <source>
        <dbReference type="PIRSR" id="PIRSR605493-1"/>
    </source>
</evidence>
<gene>
    <name evidence="14" type="ORF">ABS642_15935</name>
</gene>
<dbReference type="GO" id="GO:0046872">
    <property type="term" value="F:metal ion binding"/>
    <property type="evidence" value="ECO:0007669"/>
    <property type="project" value="UniProtKB-KW"/>
</dbReference>
<evidence type="ECO:0000256" key="9">
    <source>
        <dbReference type="ARBA" id="ARBA00029596"/>
    </source>
</evidence>
<feature type="binding site" evidence="13">
    <location>
        <position position="120"/>
    </location>
    <ligand>
        <name>substrate</name>
    </ligand>
</feature>
<comment type="subunit">
    <text evidence="4">Homotrimer.</text>
</comment>
<name>A0AAU7VUX1_9MICO</name>
<evidence type="ECO:0000256" key="7">
    <source>
        <dbReference type="ARBA" id="ARBA00016549"/>
    </source>
</evidence>
<dbReference type="EC" id="4.1.1.112" evidence="6"/>
<dbReference type="AlphaFoldDB" id="A0AAU7VUX1"/>
<dbReference type="PANTHER" id="PTHR33254">
    <property type="entry name" value="4-HYDROXY-4-METHYL-2-OXOGLUTARATE ALDOLASE 3-RELATED"/>
    <property type="match status" value="1"/>
</dbReference>
<evidence type="ECO:0000256" key="3">
    <source>
        <dbReference type="ARBA" id="ARBA00008621"/>
    </source>
</evidence>
<dbReference type="CDD" id="cd16841">
    <property type="entry name" value="RraA_family"/>
    <property type="match status" value="1"/>
</dbReference>
<reference evidence="14" key="1">
    <citation type="submission" date="2024-06" db="EMBL/GenBank/DDBJ databases">
        <title>Draft genome sequence of Microbacterium sp. strain A8/3-1, isolated from Oxytropis tragacanthoides Fisch. ex DC. Root nodules in the Altai region of Russia.</title>
        <authorList>
            <person name="Sazanova A."/>
            <person name="Guro P."/>
            <person name="Kuznetsova I."/>
            <person name="Belimov A."/>
            <person name="Safronova V."/>
        </authorList>
    </citation>
    <scope>NUCLEOTIDE SEQUENCE</scope>
    <source>
        <strain evidence="14">A8/3-1</strain>
    </source>
</reference>
<dbReference type="InterPro" id="IPR036704">
    <property type="entry name" value="RraA/RraA-like_sf"/>
</dbReference>
<keyword evidence="13" id="KW-0460">Magnesium</keyword>
<feature type="binding site" evidence="13">
    <location>
        <begin position="98"/>
        <end position="101"/>
    </location>
    <ligand>
        <name>substrate</name>
    </ligand>
</feature>
<comment type="catalytic activity">
    <reaction evidence="1">
        <text>4-hydroxy-4-methyl-2-oxoglutarate = 2 pyruvate</text>
        <dbReference type="Rhea" id="RHEA:22748"/>
        <dbReference type="ChEBI" id="CHEBI:15361"/>
        <dbReference type="ChEBI" id="CHEBI:58276"/>
        <dbReference type="EC" id="4.1.3.17"/>
    </reaction>
</comment>
<sequence>MSPRPNVDLDRIRRELGSSVVSDLLDAQGLRHQCLGPGLAPLDRDDVIVGWAFPVTTQRMYDIPEKPFVGLIAALDEIGADEVFVTPTARAVDMAVWGELLSTACQVRGAAGAITDGLVRDTRQVRGLGFPVISAGTIPYDSMGRHEIVALRVSCVIDGVRIEPGDLLIGDCDGVVVVPERLVEATIAAAQEKRAGEVAFRTAVADGMPASEAFATFGVL</sequence>
<evidence type="ECO:0000256" key="11">
    <source>
        <dbReference type="ARBA" id="ARBA00032305"/>
    </source>
</evidence>
<dbReference type="Pfam" id="PF03737">
    <property type="entry name" value="RraA-like"/>
    <property type="match status" value="1"/>
</dbReference>
<evidence type="ECO:0000256" key="4">
    <source>
        <dbReference type="ARBA" id="ARBA00011233"/>
    </source>
</evidence>
<comment type="similarity">
    <text evidence="3">Belongs to the class II aldolase/RraA-like family.</text>
</comment>
<evidence type="ECO:0000256" key="1">
    <source>
        <dbReference type="ARBA" id="ARBA00001342"/>
    </source>
</evidence>
<feature type="binding site" evidence="13">
    <location>
        <position position="121"/>
    </location>
    <ligand>
        <name>Mg(2+)</name>
        <dbReference type="ChEBI" id="CHEBI:18420"/>
    </ligand>
</feature>